<dbReference type="InterPro" id="IPR014940">
    <property type="entry name" value="BAAT_C"/>
</dbReference>
<dbReference type="GO" id="GO:0006637">
    <property type="term" value="P:acyl-CoA metabolic process"/>
    <property type="evidence" value="ECO:0007669"/>
    <property type="project" value="InterPro"/>
</dbReference>
<evidence type="ECO:0000256" key="2">
    <source>
        <dbReference type="PIRSR" id="PIRSR016521-1"/>
    </source>
</evidence>
<dbReference type="AlphaFoldDB" id="A0A5N5SMR0"/>
<feature type="domain" description="BAAT/Acyl-CoA thioester hydrolase C-terminal" evidence="4">
    <location>
        <begin position="259"/>
        <end position="475"/>
    </location>
</feature>
<dbReference type="GO" id="GO:0016746">
    <property type="term" value="F:acyltransferase activity"/>
    <property type="evidence" value="ECO:0007669"/>
    <property type="project" value="UniProtKB-KW"/>
</dbReference>
<dbReference type="Pfam" id="PF04775">
    <property type="entry name" value="Bile_Hydr_Trans"/>
    <property type="match status" value="1"/>
</dbReference>
<feature type="active site" description="Charge relay system" evidence="2">
    <location>
        <position position="287"/>
    </location>
</feature>
<feature type="active site" description="Charge relay system" evidence="2">
    <location>
        <position position="384"/>
    </location>
</feature>
<dbReference type="GO" id="GO:0006631">
    <property type="term" value="P:fatty acid metabolic process"/>
    <property type="evidence" value="ECO:0007669"/>
    <property type="project" value="TreeGrafter"/>
</dbReference>
<dbReference type="InterPro" id="IPR042490">
    <property type="entry name" value="Thio_Ohase/BAAT_N"/>
</dbReference>
<dbReference type="EMBL" id="SEYY01023237">
    <property type="protein sequence ID" value="KAB7494998.1"/>
    <property type="molecule type" value="Genomic_DNA"/>
</dbReference>
<dbReference type="InterPro" id="IPR029058">
    <property type="entry name" value="AB_hydrolase_fold"/>
</dbReference>
<protein>
    <submittedName>
        <fullName evidence="5">Bile acid-CoA:amino acid N-acyltransferase</fullName>
    </submittedName>
</protein>
<keyword evidence="5" id="KW-0012">Acyltransferase</keyword>
<dbReference type="PIRSF" id="PIRSF016521">
    <property type="entry name" value="Acyl-CoA_hydro"/>
    <property type="match status" value="1"/>
</dbReference>
<sequence>MEDEEVMKSLTISRKIFSPIYYGINTRQIIGVLVTQPKRQTHSNIQQRQEYVPVLTVSPKNALYDVRPTIRVEGLKPNKTITLKAQMVEDKGKLLYSNAHFIADKNGVVDVSSSPSLGGSYEGVFPSGLLSTLKIATGHFEFGNIYKNNMHEPIKVKISLQDGHQHIDSNEEELDGTELNRYMIAEGVQRIPIREGNIRGVLYIPNGEGPFPGVIDMFGAVGMLTESRAALNASRGIASLCLAYFSYEDLPVSRIRDLDLSYFEEALKFLLSRPNVISDRCGVIGNCFGGYLAYRMALHFNELKSVFIINATHNPFFADLKYKGKLIAKCPKSKDIVVSKGSDDTYMPTEWFNDSIATVTPSDVEAFEKTNDDQHFMVTIGDEDCYQFHNGWLKFQEKLSNKKLKNFSLKIYRKAGHIIHPPYSPFSSVVFAQLWQSDPRLNKGVLCKFGGQVKETIHMQEDVWKLIPDFIISHVVKTK</sequence>
<evidence type="ECO:0000313" key="5">
    <source>
        <dbReference type="EMBL" id="KAB7494998.1"/>
    </source>
</evidence>
<dbReference type="PANTHER" id="PTHR10824:SF4">
    <property type="entry name" value="ACYL-COENZYME A THIOESTERASE 1-LIKE"/>
    <property type="match status" value="1"/>
</dbReference>
<accession>A0A5N5SMR0</accession>
<dbReference type="SUPFAM" id="SSF53474">
    <property type="entry name" value="alpha/beta-Hydrolases"/>
    <property type="match status" value="1"/>
</dbReference>
<reference evidence="5 6" key="1">
    <citation type="journal article" date="2019" name="PLoS Biol.">
        <title>Sex chromosomes control vertical transmission of feminizing Wolbachia symbionts in an isopod.</title>
        <authorList>
            <person name="Becking T."/>
            <person name="Chebbi M.A."/>
            <person name="Giraud I."/>
            <person name="Moumen B."/>
            <person name="Laverre T."/>
            <person name="Caubet Y."/>
            <person name="Peccoud J."/>
            <person name="Gilbert C."/>
            <person name="Cordaux R."/>
        </authorList>
    </citation>
    <scope>NUCLEOTIDE SEQUENCE [LARGE SCALE GENOMIC DNA]</scope>
    <source>
        <strain evidence="5">ANa2</strain>
        <tissue evidence="5">Whole body excluding digestive tract and cuticle</tissue>
    </source>
</reference>
<dbReference type="Gene3D" id="2.60.40.2240">
    <property type="entry name" value="Acyl-CoA thioester hydrolase/BAAT N-terminal domain"/>
    <property type="match status" value="1"/>
</dbReference>
<keyword evidence="6" id="KW-1185">Reference proteome</keyword>
<dbReference type="InterPro" id="IPR006862">
    <property type="entry name" value="Thio_Ohase/aa_AcTrfase"/>
</dbReference>
<evidence type="ECO:0000313" key="6">
    <source>
        <dbReference type="Proteomes" id="UP000326759"/>
    </source>
</evidence>
<dbReference type="Pfam" id="PF08840">
    <property type="entry name" value="BAAT_C"/>
    <property type="match status" value="1"/>
</dbReference>
<proteinExistence type="inferred from homology"/>
<dbReference type="PANTHER" id="PTHR10824">
    <property type="entry name" value="ACYL-COENZYME A THIOESTERASE-RELATED"/>
    <property type="match status" value="1"/>
</dbReference>
<dbReference type="Proteomes" id="UP000326759">
    <property type="component" value="Unassembled WGS sequence"/>
</dbReference>
<evidence type="ECO:0000259" key="4">
    <source>
        <dbReference type="Pfam" id="PF08840"/>
    </source>
</evidence>
<dbReference type="Gene3D" id="3.40.50.1820">
    <property type="entry name" value="alpha/beta hydrolase"/>
    <property type="match status" value="1"/>
</dbReference>
<dbReference type="OrthoDB" id="6347013at2759"/>
<feature type="domain" description="Acyl-CoA thioester hydrolase/bile acid-CoA amino acid N-acetyltransferase" evidence="3">
    <location>
        <begin position="69"/>
        <end position="195"/>
    </location>
</feature>
<gene>
    <name evidence="5" type="primary">Baat_0</name>
    <name evidence="5" type="ORF">Anas_03329</name>
</gene>
<evidence type="ECO:0000259" key="3">
    <source>
        <dbReference type="Pfam" id="PF04775"/>
    </source>
</evidence>
<evidence type="ECO:0000256" key="1">
    <source>
        <dbReference type="ARBA" id="ARBA00006538"/>
    </source>
</evidence>
<keyword evidence="5" id="KW-0808">Transferase</keyword>
<dbReference type="InterPro" id="IPR016662">
    <property type="entry name" value="Acyl-CoA_thioEstase_long-chain"/>
</dbReference>
<organism evidence="5 6">
    <name type="scientific">Armadillidium nasatum</name>
    <dbReference type="NCBI Taxonomy" id="96803"/>
    <lineage>
        <taxon>Eukaryota</taxon>
        <taxon>Metazoa</taxon>
        <taxon>Ecdysozoa</taxon>
        <taxon>Arthropoda</taxon>
        <taxon>Crustacea</taxon>
        <taxon>Multicrustacea</taxon>
        <taxon>Malacostraca</taxon>
        <taxon>Eumalacostraca</taxon>
        <taxon>Peracarida</taxon>
        <taxon>Isopoda</taxon>
        <taxon>Oniscidea</taxon>
        <taxon>Crinocheta</taxon>
        <taxon>Armadillidiidae</taxon>
        <taxon>Armadillidium</taxon>
    </lineage>
</organism>
<name>A0A5N5SMR0_9CRUS</name>
<dbReference type="GO" id="GO:0047617">
    <property type="term" value="F:fatty acyl-CoA hydrolase activity"/>
    <property type="evidence" value="ECO:0007669"/>
    <property type="project" value="TreeGrafter"/>
</dbReference>
<comment type="similarity">
    <text evidence="1">Belongs to the C/M/P thioester hydrolase family.</text>
</comment>
<comment type="caution">
    <text evidence="5">The sequence shown here is derived from an EMBL/GenBank/DDBJ whole genome shotgun (WGS) entry which is preliminary data.</text>
</comment>
<feature type="active site" description="Charge relay system" evidence="2">
    <location>
        <position position="417"/>
    </location>
</feature>